<dbReference type="EMBL" id="AP022611">
    <property type="protein sequence ID" value="BBZ31190.1"/>
    <property type="molecule type" value="Genomic_DNA"/>
</dbReference>
<dbReference type="Proteomes" id="UP000466517">
    <property type="component" value="Plasmid pJCM13574"/>
</dbReference>
<proteinExistence type="predicted"/>
<reference evidence="2" key="2">
    <citation type="submission" date="2020-02" db="EMBL/GenBank/DDBJ databases">
        <authorList>
            <person name="Matsumoto Y."/>
            <person name="Motooka D."/>
            <person name="Nakamura S."/>
        </authorList>
    </citation>
    <scope>NUCLEOTIDE SEQUENCE</scope>
    <source>
        <strain evidence="2">JCM 13574</strain>
        <plasmid evidence="2">pJCM13574</plasmid>
    </source>
</reference>
<dbReference type="KEGG" id="mmag:MMAD_56790"/>
<gene>
    <name evidence="1" type="ORF">MMAD_54850</name>
    <name evidence="2" type="ORF">MMAD_56790</name>
</gene>
<evidence type="ECO:0000313" key="1">
    <source>
        <dbReference type="EMBL" id="BBZ31190.1"/>
    </source>
</evidence>
<evidence type="ECO:0000313" key="2">
    <source>
        <dbReference type="EMBL" id="BBZ31384.1"/>
    </source>
</evidence>
<geneLocation type="plasmid" evidence="2">
    <name>pJCM13574</name>
</geneLocation>
<keyword evidence="3" id="KW-1185">Reference proteome</keyword>
<protein>
    <submittedName>
        <fullName evidence="2">Uncharacterized protein</fullName>
    </submittedName>
</protein>
<organism evidence="2 3">
    <name type="scientific">Mycolicibacterium madagascariense</name>
    <dbReference type="NCBI Taxonomy" id="212765"/>
    <lineage>
        <taxon>Bacteria</taxon>
        <taxon>Bacillati</taxon>
        <taxon>Actinomycetota</taxon>
        <taxon>Actinomycetes</taxon>
        <taxon>Mycobacteriales</taxon>
        <taxon>Mycobacteriaceae</taxon>
        <taxon>Mycolicibacterium</taxon>
    </lineage>
</organism>
<sequence length="105" mass="11807">MFDNWQLSSQYPTLFAVSRPVWVNTARPLPPSGARMDEVPLFVRSEGLLVEPRMPGHLIAWLRRSDGSWIAVVEVELFSANRRSRTTATLWLPAGDVSPDDEQSA</sequence>
<dbReference type="AlphaFoldDB" id="A0A7I7XQG4"/>
<dbReference type="KEGG" id="mmag:MMAD_54850"/>
<dbReference type="EMBL" id="AP022611">
    <property type="protein sequence ID" value="BBZ31384.1"/>
    <property type="molecule type" value="Genomic_DNA"/>
</dbReference>
<name>A0A7I7XQG4_9MYCO</name>
<dbReference type="RefSeq" id="WP_163744644.1">
    <property type="nucleotide sequence ID" value="NZ_AP022611.1"/>
</dbReference>
<keyword evidence="2" id="KW-0614">Plasmid</keyword>
<reference evidence="2 3" key="1">
    <citation type="journal article" date="2019" name="Emerg. Microbes Infect.">
        <title>Comprehensive subspecies identification of 175 nontuberculous mycobacteria species based on 7547 genomic profiles.</title>
        <authorList>
            <person name="Matsumoto Y."/>
            <person name="Kinjo T."/>
            <person name="Motooka D."/>
            <person name="Nabeya D."/>
            <person name="Jung N."/>
            <person name="Uechi K."/>
            <person name="Horii T."/>
            <person name="Iida T."/>
            <person name="Fujita J."/>
            <person name="Nakamura S."/>
        </authorList>
    </citation>
    <scope>NUCLEOTIDE SEQUENCE [LARGE SCALE GENOMIC DNA]</scope>
    <source>
        <strain evidence="2 3">JCM 13574</strain>
        <plasmid evidence="2">pJCM13574</plasmid>
        <plasmid evidence="3">pjcm13574 dna</plasmid>
    </source>
</reference>
<geneLocation type="plasmid" evidence="3">
    <name>pjcm13574 dna</name>
</geneLocation>
<accession>A0A7I7XQG4</accession>
<evidence type="ECO:0000313" key="3">
    <source>
        <dbReference type="Proteomes" id="UP000466517"/>
    </source>
</evidence>